<evidence type="ECO:0000313" key="2">
    <source>
        <dbReference type="EMBL" id="HIY67994.1"/>
    </source>
</evidence>
<reference evidence="2" key="2">
    <citation type="submission" date="2021-04" db="EMBL/GenBank/DDBJ databases">
        <authorList>
            <person name="Gilroy R."/>
        </authorList>
    </citation>
    <scope>NUCLEOTIDE SEQUENCE</scope>
    <source>
        <strain evidence="2">5134</strain>
    </source>
</reference>
<protein>
    <submittedName>
        <fullName evidence="2">Uncharacterized protein</fullName>
    </submittedName>
</protein>
<name>A0A9D1YY51_9BACT</name>
<keyword evidence="1" id="KW-0812">Transmembrane</keyword>
<proteinExistence type="predicted"/>
<dbReference type="EMBL" id="DXDA01000010">
    <property type="protein sequence ID" value="HIY67994.1"/>
    <property type="molecule type" value="Genomic_DNA"/>
</dbReference>
<reference evidence="2" key="1">
    <citation type="journal article" date="2021" name="PeerJ">
        <title>Extensive microbial diversity within the chicken gut microbiome revealed by metagenomics and culture.</title>
        <authorList>
            <person name="Gilroy R."/>
            <person name="Ravi A."/>
            <person name="Getino M."/>
            <person name="Pursley I."/>
            <person name="Horton D.L."/>
            <person name="Alikhan N.F."/>
            <person name="Baker D."/>
            <person name="Gharbi K."/>
            <person name="Hall N."/>
            <person name="Watson M."/>
            <person name="Adriaenssens E.M."/>
            <person name="Foster-Nyarko E."/>
            <person name="Jarju S."/>
            <person name="Secka A."/>
            <person name="Antonio M."/>
            <person name="Oren A."/>
            <person name="Chaudhuri R.R."/>
            <person name="La Ragione R."/>
            <person name="Hildebrand F."/>
            <person name="Pallen M.J."/>
        </authorList>
    </citation>
    <scope>NUCLEOTIDE SEQUENCE</scope>
    <source>
        <strain evidence="2">5134</strain>
    </source>
</reference>
<evidence type="ECO:0000256" key="1">
    <source>
        <dbReference type="SAM" id="Phobius"/>
    </source>
</evidence>
<sequence>MNLHKTLLLLLFAIAAGILVWLYRDSPRTPRNIRKASWSEIIADRDAEIRRAMTRGNRYAARTLVWTSAADLKSIFLLECRPGSRECAFAVCPVCGNLYATEYLDRYCPFCLTEGEKFVRFE</sequence>
<gene>
    <name evidence="2" type="ORF">H9828_01095</name>
</gene>
<feature type="transmembrane region" description="Helical" evidence="1">
    <location>
        <begin position="6"/>
        <end position="24"/>
    </location>
</feature>
<keyword evidence="1" id="KW-0472">Membrane</keyword>
<accession>A0A9D1YY51</accession>
<evidence type="ECO:0000313" key="3">
    <source>
        <dbReference type="Proteomes" id="UP000886844"/>
    </source>
</evidence>
<dbReference type="Proteomes" id="UP000886844">
    <property type="component" value="Unassembled WGS sequence"/>
</dbReference>
<dbReference type="SUPFAM" id="SSF57802">
    <property type="entry name" value="Rubredoxin-like"/>
    <property type="match status" value="1"/>
</dbReference>
<organism evidence="2 3">
    <name type="scientific">Candidatus Alistipes intestinigallinarum</name>
    <dbReference type="NCBI Taxonomy" id="2838440"/>
    <lineage>
        <taxon>Bacteria</taxon>
        <taxon>Pseudomonadati</taxon>
        <taxon>Bacteroidota</taxon>
        <taxon>Bacteroidia</taxon>
        <taxon>Bacteroidales</taxon>
        <taxon>Rikenellaceae</taxon>
        <taxon>Alistipes</taxon>
    </lineage>
</organism>
<keyword evidence="1" id="KW-1133">Transmembrane helix</keyword>
<dbReference type="AlphaFoldDB" id="A0A9D1YY51"/>
<dbReference type="Gene3D" id="2.20.28.10">
    <property type="match status" value="1"/>
</dbReference>
<comment type="caution">
    <text evidence="2">The sequence shown here is derived from an EMBL/GenBank/DDBJ whole genome shotgun (WGS) entry which is preliminary data.</text>
</comment>